<feature type="domain" description="DUF6851" evidence="2">
    <location>
        <begin position="60"/>
        <end position="202"/>
    </location>
</feature>
<dbReference type="PANTHER" id="PTHR34599">
    <property type="entry name" value="PEROXIDASE-RELATED"/>
    <property type="match status" value="1"/>
</dbReference>
<gene>
    <name evidence="3" type="ORF">OJ996_11335</name>
</gene>
<dbReference type="InterPro" id="IPR052559">
    <property type="entry name" value="V-haloperoxidase"/>
</dbReference>
<dbReference type="InterPro" id="IPR036938">
    <property type="entry name" value="PAP2/HPO_sf"/>
</dbReference>
<name>A0ABT3G2U9_9BACT</name>
<keyword evidence="1" id="KW-0732">Signal</keyword>
<dbReference type="RefSeq" id="WP_264513681.1">
    <property type="nucleotide sequence ID" value="NZ_JAPDDR010000005.1"/>
</dbReference>
<dbReference type="Gene3D" id="1.10.606.10">
    <property type="entry name" value="Vanadium-containing Chloroperoxidase, domain 2"/>
    <property type="match status" value="1"/>
</dbReference>
<dbReference type="InterPro" id="IPR049283">
    <property type="entry name" value="DUF6851"/>
</dbReference>
<dbReference type="InterPro" id="IPR016119">
    <property type="entry name" value="Br/Cl_peroxidase_C"/>
</dbReference>
<sequence length="681" mass="73768">MKSSRSISVVLAILGCSALSGLAAGAHSVARVWNEENLAAIRIDRPNPPVHARNLFHNAVAMYNAWAAYDTAAIGYIHHERAASADLVSARREAISYASYRILRARYAGSANAATTATVLDARLASLGYDKNFISTTGSSPAAAGNRIAASILAWGLTDGANQPNGYADPAYTNNQPEFRILENGVPLGGIPSSCDPDRWHPLTFDDGLSQNGVEPITLQRFVGVSWRGTRPFTLTRPVAGIPWLDPGPPARLRSPQAAQYKQEAIEVLERSRMLGDLTMIDISPGAIGNNSLGTEDGSGHPLNLATGQPYPPNLVPRGDYGRVLAEFWADGPDSETPPGHWHSIANEVSEQLEEKRIAGTGPVIDDLEWDVKLYFALAGAAHDAACAAWSLKRQYDSARPITMIRFMASQGQSSDPALPGFHPEGLPLVPGLVAVVTAESLASGGEHHGMGFAVGDIVIFTWPGRAEDPTSMRSMPRWIKGINWFPYQDRTFVTPAFPGYVSGHSTFSRASAEVLTAITGSEYFPGGLGSFTAPAQTYLRFEFGPSVAVPLQWATYFDAADEAGSSRRWGGIHPKMDDLPGRIIGSQCGKNVWKLVPRYWDGSIVESGMVPRIRRSGPHEVVLEWESVRGLWYRVMSTDDLLTWSPATAPFQATEPRSSWVDTEAEASRLFYKIVQSEAP</sequence>
<reference evidence="3" key="1">
    <citation type="submission" date="2022-10" db="EMBL/GenBank/DDBJ databases">
        <title>Luteolibacter sp. GHJ8, whole genome shotgun sequencing project.</title>
        <authorList>
            <person name="Zhao G."/>
            <person name="Shen L."/>
        </authorList>
    </citation>
    <scope>NUCLEOTIDE SEQUENCE</scope>
    <source>
        <strain evidence="3">GHJ8</strain>
    </source>
</reference>
<accession>A0ABT3G2U9</accession>
<evidence type="ECO:0000256" key="1">
    <source>
        <dbReference type="SAM" id="SignalP"/>
    </source>
</evidence>
<keyword evidence="4" id="KW-1185">Reference proteome</keyword>
<dbReference type="Pfam" id="PF21167">
    <property type="entry name" value="DUF6851"/>
    <property type="match status" value="1"/>
</dbReference>
<dbReference type="PANTHER" id="PTHR34599:SF2">
    <property type="entry name" value="TRAF-TYPE DOMAIN-CONTAINING PROTEIN"/>
    <property type="match status" value="1"/>
</dbReference>
<dbReference type="EMBL" id="JAPDDR010000005">
    <property type="protein sequence ID" value="MCW1914172.1"/>
    <property type="molecule type" value="Genomic_DNA"/>
</dbReference>
<comment type="caution">
    <text evidence="3">The sequence shown here is derived from an EMBL/GenBank/DDBJ whole genome shotgun (WGS) entry which is preliminary data.</text>
</comment>
<organism evidence="3 4">
    <name type="scientific">Luteolibacter rhizosphaerae</name>
    <dbReference type="NCBI Taxonomy" id="2989719"/>
    <lineage>
        <taxon>Bacteria</taxon>
        <taxon>Pseudomonadati</taxon>
        <taxon>Verrucomicrobiota</taxon>
        <taxon>Verrucomicrobiia</taxon>
        <taxon>Verrucomicrobiales</taxon>
        <taxon>Verrucomicrobiaceae</taxon>
        <taxon>Luteolibacter</taxon>
    </lineage>
</organism>
<dbReference type="SUPFAM" id="SSF48317">
    <property type="entry name" value="Acid phosphatase/Vanadium-dependent haloperoxidase"/>
    <property type="match status" value="1"/>
</dbReference>
<dbReference type="PROSITE" id="PS51257">
    <property type="entry name" value="PROKAR_LIPOPROTEIN"/>
    <property type="match status" value="1"/>
</dbReference>
<dbReference type="Proteomes" id="UP001165653">
    <property type="component" value="Unassembled WGS sequence"/>
</dbReference>
<evidence type="ECO:0000313" key="3">
    <source>
        <dbReference type="EMBL" id="MCW1914172.1"/>
    </source>
</evidence>
<evidence type="ECO:0000259" key="2">
    <source>
        <dbReference type="Pfam" id="PF21167"/>
    </source>
</evidence>
<protein>
    <submittedName>
        <fullName evidence="3">Vanadium-dependent haloperoxidase</fullName>
    </submittedName>
</protein>
<feature type="signal peptide" evidence="1">
    <location>
        <begin position="1"/>
        <end position="23"/>
    </location>
</feature>
<proteinExistence type="predicted"/>
<evidence type="ECO:0000313" key="4">
    <source>
        <dbReference type="Proteomes" id="UP001165653"/>
    </source>
</evidence>
<dbReference type="CDD" id="cd03398">
    <property type="entry name" value="PAP2_haloperoxidase"/>
    <property type="match status" value="1"/>
</dbReference>
<feature type="chain" id="PRO_5045327558" evidence="1">
    <location>
        <begin position="24"/>
        <end position="681"/>
    </location>
</feature>